<dbReference type="AlphaFoldDB" id="A0A0F9E8E9"/>
<organism evidence="1">
    <name type="scientific">marine sediment metagenome</name>
    <dbReference type="NCBI Taxonomy" id="412755"/>
    <lineage>
        <taxon>unclassified sequences</taxon>
        <taxon>metagenomes</taxon>
        <taxon>ecological metagenomes</taxon>
    </lineage>
</organism>
<name>A0A0F9E8E9_9ZZZZ</name>
<dbReference type="EMBL" id="LAZR01035948">
    <property type="protein sequence ID" value="KKL26131.1"/>
    <property type="molecule type" value="Genomic_DNA"/>
</dbReference>
<proteinExistence type="predicted"/>
<evidence type="ECO:0000313" key="1">
    <source>
        <dbReference type="EMBL" id="KKL26131.1"/>
    </source>
</evidence>
<protein>
    <submittedName>
        <fullName evidence="1">Uncharacterized protein</fullName>
    </submittedName>
</protein>
<reference evidence="1" key="1">
    <citation type="journal article" date="2015" name="Nature">
        <title>Complex archaea that bridge the gap between prokaryotes and eukaryotes.</title>
        <authorList>
            <person name="Spang A."/>
            <person name="Saw J.H."/>
            <person name="Jorgensen S.L."/>
            <person name="Zaremba-Niedzwiedzka K."/>
            <person name="Martijn J."/>
            <person name="Lind A.E."/>
            <person name="van Eijk R."/>
            <person name="Schleper C."/>
            <person name="Guy L."/>
            <person name="Ettema T.J."/>
        </authorList>
    </citation>
    <scope>NUCLEOTIDE SEQUENCE</scope>
</reference>
<gene>
    <name evidence="1" type="ORF">LCGC14_2398360</name>
</gene>
<comment type="caution">
    <text evidence="1">The sequence shown here is derived from an EMBL/GenBank/DDBJ whole genome shotgun (WGS) entry which is preliminary data.</text>
</comment>
<sequence length="250" mass="26117">MSRLADKIKRATRVVGAPIGFGVAAERRPSPTLLCLLRLDKDQAGKIGDAAAAGADAVIITGLEAARLEGLLKKLGDVPAGLRLGNAERTAVAAAREAGADFVLLDEQSSAEVVLEERVGFVVGAGTDAGDAELRALGGLPLDALEVPAVREPITLRRLMELRRLSMLSQTPLFIEVSVEAGPSQLEVLRDAGAVGVIIDGKSAGKLAALREAVLSLPPRGRRREERTEAVVPSLSGVLSVEVGEEPEDE</sequence>
<accession>A0A0F9E8E9</accession>